<feature type="compositionally biased region" description="Low complexity" evidence="1">
    <location>
        <begin position="646"/>
        <end position="660"/>
    </location>
</feature>
<dbReference type="VEuPathDB" id="AmoebaDB:NF0009060"/>
<dbReference type="OMA" id="NGHISEN"/>
<name>A0A6A5BP52_NAEFO</name>
<accession>A0A6A5BP52</accession>
<dbReference type="VEuPathDB" id="AmoebaDB:NfTy_033280"/>
<dbReference type="InterPro" id="IPR055411">
    <property type="entry name" value="LRR_FXL15/At3g58940/PEG3-like"/>
</dbReference>
<protein>
    <recommendedName>
        <fullName evidence="2">F-box/LRR-repeat protein 15/At3g58940/PEG3-like LRR domain-containing protein</fullName>
    </recommendedName>
</protein>
<sequence>MFKLFEFDEEDSHEWSSSNSSFSSFSSSSSSSLIKSIPHKRSNKWSTPHVTLQQDEVEYGHEEENSRINLLFALPKDVWTEIFSFLSTHEKLTQHVFICKSLYSCVYQSITSLKLIGIEATKESTTAQQLTARNAYSDDDKWLMMPDVSPSPSTSVTSNSQAKSLSYASRVSSLRRMKQSRHDMCSSSSSNLTSLSDVYKNEQLLNENPLVRILEPFSKLTHLSIEFSKALTGEVLSLILNKFSHLESLSLIHCNELKFIHITFPMEVCSHLRKLEIRDCRNIQEYSGGIKIDCHLLKHLTITSTPCVQDRFLSDLIERNASSLETISIFGLNDFSNLCMGKRMSKLESLSLQRCKNFSKFHLPIKQVCTVFPVLKELDLSHTKFNDNSFKALTHEQRLDRLQVLTLEGCKQLKKPTFGVCKSLHTMIFDLCIDLEDVTIPSGHCPSLRNLSVNNTRINDKALERIFNFGNNRGIPIEEYQNGLASPPISKLSAKKCKSIFNPKITSYHLEELDLNGCFNCSSVKVVDLSKQSLKKMNLGWTKISDEDLNRIVTTCPSLTELSLNTCDNLVNPHIESQSLRKISFTGAHFLHNPVFKFCDKLQHIDFRNCDNLESPTLVRKKRVKTQERISYNVARRLNFDECLPSASNNRSNESQSSSSTPMQKHTPILETQEDDNDYCPSPNMLHPKMKVIEEEDDLSDSRF</sequence>
<dbReference type="Proteomes" id="UP000444721">
    <property type="component" value="Unassembled WGS sequence"/>
</dbReference>
<dbReference type="Gene3D" id="3.80.10.10">
    <property type="entry name" value="Ribonuclease Inhibitor"/>
    <property type="match status" value="3"/>
</dbReference>
<dbReference type="VEuPathDB" id="AmoebaDB:FDP41_001937"/>
<dbReference type="SUPFAM" id="SSF52047">
    <property type="entry name" value="RNI-like"/>
    <property type="match status" value="2"/>
</dbReference>
<evidence type="ECO:0000313" key="3">
    <source>
        <dbReference type="EMBL" id="KAF0978867.1"/>
    </source>
</evidence>
<dbReference type="GeneID" id="68109155"/>
<dbReference type="PANTHER" id="PTHR13318:SF190">
    <property type="entry name" value="PARTNER OF PAIRED, ISOFORM B"/>
    <property type="match status" value="1"/>
</dbReference>
<keyword evidence="4" id="KW-1185">Reference proteome</keyword>
<dbReference type="GO" id="GO:0019005">
    <property type="term" value="C:SCF ubiquitin ligase complex"/>
    <property type="evidence" value="ECO:0007669"/>
    <property type="project" value="TreeGrafter"/>
</dbReference>
<feature type="domain" description="F-box/LRR-repeat protein 15/At3g58940/PEG3-like LRR" evidence="2">
    <location>
        <begin position="510"/>
        <end position="639"/>
    </location>
</feature>
<dbReference type="PANTHER" id="PTHR13318">
    <property type="entry name" value="PARTNER OF PAIRED, ISOFORM B-RELATED"/>
    <property type="match status" value="1"/>
</dbReference>
<dbReference type="EMBL" id="VFQX01000028">
    <property type="protein sequence ID" value="KAF0978867.1"/>
    <property type="molecule type" value="Genomic_DNA"/>
</dbReference>
<evidence type="ECO:0000256" key="1">
    <source>
        <dbReference type="SAM" id="MobiDB-lite"/>
    </source>
</evidence>
<feature type="compositionally biased region" description="Acidic residues" evidence="1">
    <location>
        <begin position="694"/>
        <end position="704"/>
    </location>
</feature>
<dbReference type="Pfam" id="PF24758">
    <property type="entry name" value="LRR_At5g56370"/>
    <property type="match status" value="1"/>
</dbReference>
<dbReference type="GO" id="GO:0031146">
    <property type="term" value="P:SCF-dependent proteasomal ubiquitin-dependent protein catabolic process"/>
    <property type="evidence" value="ECO:0007669"/>
    <property type="project" value="TreeGrafter"/>
</dbReference>
<reference evidence="3 4" key="1">
    <citation type="journal article" date="2019" name="Sci. Rep.">
        <title>Nanopore sequencing improves the draft genome of the human pathogenic amoeba Naegleria fowleri.</title>
        <authorList>
            <person name="Liechti N."/>
            <person name="Schurch N."/>
            <person name="Bruggmann R."/>
            <person name="Wittwer M."/>
        </authorList>
    </citation>
    <scope>NUCLEOTIDE SEQUENCE [LARGE SCALE GENOMIC DNA]</scope>
    <source>
        <strain evidence="3 4">ATCC 30894</strain>
    </source>
</reference>
<dbReference type="AlphaFoldDB" id="A0A6A5BP52"/>
<proteinExistence type="predicted"/>
<dbReference type="OrthoDB" id="10257471at2759"/>
<gene>
    <name evidence="3" type="ORF">FDP41_001937</name>
</gene>
<feature type="region of interest" description="Disordered" evidence="1">
    <location>
        <begin position="645"/>
        <end position="704"/>
    </location>
</feature>
<evidence type="ECO:0000313" key="4">
    <source>
        <dbReference type="Proteomes" id="UP000444721"/>
    </source>
</evidence>
<comment type="caution">
    <text evidence="3">The sequence shown here is derived from an EMBL/GenBank/DDBJ whole genome shotgun (WGS) entry which is preliminary data.</text>
</comment>
<evidence type="ECO:0000259" key="2">
    <source>
        <dbReference type="Pfam" id="PF24758"/>
    </source>
</evidence>
<dbReference type="RefSeq" id="XP_044563580.1">
    <property type="nucleotide sequence ID" value="XM_044705076.1"/>
</dbReference>
<dbReference type="InterPro" id="IPR032675">
    <property type="entry name" value="LRR_dom_sf"/>
</dbReference>
<organism evidence="3 4">
    <name type="scientific">Naegleria fowleri</name>
    <name type="common">Brain eating amoeba</name>
    <dbReference type="NCBI Taxonomy" id="5763"/>
    <lineage>
        <taxon>Eukaryota</taxon>
        <taxon>Discoba</taxon>
        <taxon>Heterolobosea</taxon>
        <taxon>Tetramitia</taxon>
        <taxon>Eutetramitia</taxon>
        <taxon>Vahlkampfiidae</taxon>
        <taxon>Naegleria</taxon>
    </lineage>
</organism>